<evidence type="ECO:0000256" key="3">
    <source>
        <dbReference type="ARBA" id="ARBA00022519"/>
    </source>
</evidence>
<comment type="caution">
    <text evidence="8">The sequence shown here is derived from an EMBL/GenBank/DDBJ whole genome shotgun (WGS) entry which is preliminary data.</text>
</comment>
<evidence type="ECO:0000256" key="2">
    <source>
        <dbReference type="ARBA" id="ARBA00022475"/>
    </source>
</evidence>
<keyword evidence="6 8" id="KW-0012">Acyltransferase</keyword>
<comment type="subcellular location">
    <subcellularLocation>
        <location evidence="1">Cell inner membrane</location>
    </subcellularLocation>
</comment>
<keyword evidence="3" id="KW-0997">Cell inner membrane</keyword>
<keyword evidence="4 8" id="KW-0808">Transferase</keyword>
<evidence type="ECO:0000256" key="6">
    <source>
        <dbReference type="ARBA" id="ARBA00023315"/>
    </source>
</evidence>
<dbReference type="PANTHER" id="PTHR30606:SF10">
    <property type="entry name" value="PHOSPHATIDYLINOSITOL MANNOSIDE ACYLTRANSFERASE"/>
    <property type="match status" value="1"/>
</dbReference>
<sequence>MASTRRHSFGDYLITLGIRFLIFLSGLLPFRLRSRFGGAISKAIILTVPAFRRRISRNLDMVWPDRDAGEKRAILREVAGNTGRTYAEIFHGQDLLDRTDGFEIEGPGLAAVLDAQAEGRGAVLVGGHFGQWEAVRSVLLKRGINCAGFYRPNNNEYYDPYFLDAIETFGKPVFARDRAGTRDMVRHLRGGGVAALLVDQSIKTAPVFRFMGLPAQTGTLAADLALRYGLPLVPAYGVRDADDPVKLTVVMEAPIPHTDVDAMTQAVNDSLDAMVRTHPGQWYWLHQRWKLHKRVQAEAAAHGAQV</sequence>
<keyword evidence="7" id="KW-0812">Transmembrane</keyword>
<keyword evidence="7" id="KW-1133">Transmembrane helix</keyword>
<dbReference type="InterPro" id="IPR004960">
    <property type="entry name" value="LipA_acyltrans"/>
</dbReference>
<organism evidence="8 9">
    <name type="scientific">Oceanomicrobium pacificus</name>
    <dbReference type="NCBI Taxonomy" id="2692916"/>
    <lineage>
        <taxon>Bacteria</taxon>
        <taxon>Pseudomonadati</taxon>
        <taxon>Pseudomonadota</taxon>
        <taxon>Alphaproteobacteria</taxon>
        <taxon>Rhodobacterales</taxon>
        <taxon>Paracoccaceae</taxon>
        <taxon>Oceanomicrobium</taxon>
    </lineage>
</organism>
<dbReference type="GO" id="GO:0016746">
    <property type="term" value="F:acyltransferase activity"/>
    <property type="evidence" value="ECO:0007669"/>
    <property type="project" value="UniProtKB-KW"/>
</dbReference>
<evidence type="ECO:0000256" key="4">
    <source>
        <dbReference type="ARBA" id="ARBA00022679"/>
    </source>
</evidence>
<evidence type="ECO:0000313" key="9">
    <source>
        <dbReference type="Proteomes" id="UP000436016"/>
    </source>
</evidence>
<dbReference type="CDD" id="cd07984">
    <property type="entry name" value="LPLAT_LABLAT-like"/>
    <property type="match status" value="1"/>
</dbReference>
<dbReference type="Pfam" id="PF03279">
    <property type="entry name" value="Lip_A_acyltrans"/>
    <property type="match status" value="1"/>
</dbReference>
<evidence type="ECO:0000256" key="1">
    <source>
        <dbReference type="ARBA" id="ARBA00004533"/>
    </source>
</evidence>
<dbReference type="PANTHER" id="PTHR30606">
    <property type="entry name" value="LIPID A BIOSYNTHESIS LAUROYL ACYLTRANSFERASE"/>
    <property type="match status" value="1"/>
</dbReference>
<feature type="transmembrane region" description="Helical" evidence="7">
    <location>
        <begin position="12"/>
        <end position="32"/>
    </location>
</feature>
<evidence type="ECO:0000313" key="8">
    <source>
        <dbReference type="EMBL" id="MXU65558.1"/>
    </source>
</evidence>
<dbReference type="EMBL" id="WUWG01000003">
    <property type="protein sequence ID" value="MXU65558.1"/>
    <property type="molecule type" value="Genomic_DNA"/>
</dbReference>
<keyword evidence="2" id="KW-1003">Cell membrane</keyword>
<reference evidence="8 9" key="1">
    <citation type="submission" date="2019-12" db="EMBL/GenBank/DDBJ databases">
        <title>Strain KN286 was isolated from seawater, which was collected from Caroline Seamount in the tropical western Pacific.</title>
        <authorList>
            <person name="Wang Q."/>
        </authorList>
    </citation>
    <scope>NUCLEOTIDE SEQUENCE [LARGE SCALE GENOMIC DNA]</scope>
    <source>
        <strain evidence="8 9">KN286</strain>
    </source>
</reference>
<dbReference type="GO" id="GO:0005886">
    <property type="term" value="C:plasma membrane"/>
    <property type="evidence" value="ECO:0007669"/>
    <property type="project" value="UniProtKB-SubCell"/>
</dbReference>
<accession>A0A6B0TVH9</accession>
<dbReference type="Proteomes" id="UP000436016">
    <property type="component" value="Unassembled WGS sequence"/>
</dbReference>
<name>A0A6B0TVH9_9RHOB</name>
<gene>
    <name evidence="8" type="ORF">GSH16_08860</name>
</gene>
<dbReference type="AlphaFoldDB" id="A0A6B0TVH9"/>
<protein>
    <submittedName>
        <fullName evidence="8">Lauroyl acyltransferase</fullName>
    </submittedName>
</protein>
<dbReference type="RefSeq" id="WP_160854136.1">
    <property type="nucleotide sequence ID" value="NZ_WUWG01000003.1"/>
</dbReference>
<keyword evidence="9" id="KW-1185">Reference proteome</keyword>
<evidence type="ECO:0000256" key="7">
    <source>
        <dbReference type="SAM" id="Phobius"/>
    </source>
</evidence>
<proteinExistence type="predicted"/>
<evidence type="ECO:0000256" key="5">
    <source>
        <dbReference type="ARBA" id="ARBA00023136"/>
    </source>
</evidence>
<dbReference type="GO" id="GO:0009247">
    <property type="term" value="P:glycolipid biosynthetic process"/>
    <property type="evidence" value="ECO:0007669"/>
    <property type="project" value="UniProtKB-ARBA"/>
</dbReference>
<keyword evidence="5 7" id="KW-0472">Membrane</keyword>